<protein>
    <submittedName>
        <fullName evidence="2">Uncharacterized protein</fullName>
    </submittedName>
</protein>
<name>A0ABV8QUU4_9BACT</name>
<keyword evidence="1" id="KW-0472">Membrane</keyword>
<reference evidence="3" key="1">
    <citation type="journal article" date="2019" name="Int. J. Syst. Evol. Microbiol.">
        <title>The Global Catalogue of Microorganisms (GCM) 10K type strain sequencing project: providing services to taxonomists for standard genome sequencing and annotation.</title>
        <authorList>
            <consortium name="The Broad Institute Genomics Platform"/>
            <consortium name="The Broad Institute Genome Sequencing Center for Infectious Disease"/>
            <person name="Wu L."/>
            <person name="Ma J."/>
        </authorList>
    </citation>
    <scope>NUCLEOTIDE SEQUENCE [LARGE SCALE GENOMIC DNA]</scope>
    <source>
        <strain evidence="3">CECT 8289</strain>
    </source>
</reference>
<organism evidence="2 3">
    <name type="scientific">Ferruginibacter yonginensis</name>
    <dbReference type="NCBI Taxonomy" id="1310416"/>
    <lineage>
        <taxon>Bacteria</taxon>
        <taxon>Pseudomonadati</taxon>
        <taxon>Bacteroidota</taxon>
        <taxon>Chitinophagia</taxon>
        <taxon>Chitinophagales</taxon>
        <taxon>Chitinophagaceae</taxon>
        <taxon>Ferruginibacter</taxon>
    </lineage>
</organism>
<evidence type="ECO:0000313" key="2">
    <source>
        <dbReference type="EMBL" id="MFC4263636.1"/>
    </source>
</evidence>
<comment type="caution">
    <text evidence="2">The sequence shown here is derived from an EMBL/GenBank/DDBJ whole genome shotgun (WGS) entry which is preliminary data.</text>
</comment>
<dbReference type="EMBL" id="JBHSCZ010000003">
    <property type="protein sequence ID" value="MFC4263636.1"/>
    <property type="molecule type" value="Genomic_DNA"/>
</dbReference>
<feature type="transmembrane region" description="Helical" evidence="1">
    <location>
        <begin position="48"/>
        <end position="69"/>
    </location>
</feature>
<dbReference type="RefSeq" id="WP_379710481.1">
    <property type="nucleotide sequence ID" value="NZ_JBHSCZ010000003.1"/>
</dbReference>
<keyword evidence="1" id="KW-1133">Transmembrane helix</keyword>
<keyword evidence="1" id="KW-0812">Transmembrane</keyword>
<accession>A0ABV8QUU4</accession>
<evidence type="ECO:0000256" key="1">
    <source>
        <dbReference type="SAM" id="Phobius"/>
    </source>
</evidence>
<evidence type="ECO:0000313" key="3">
    <source>
        <dbReference type="Proteomes" id="UP001595907"/>
    </source>
</evidence>
<dbReference type="Proteomes" id="UP001595907">
    <property type="component" value="Unassembled WGS sequence"/>
</dbReference>
<sequence length="99" mass="11122">MFKKDNFIYGCILGMLAPIVGLLLLKYYKFGMLSFKEVLQFIYYQPGHGLMTAGLSVALMMNALFFTIYVNGKKDQTGKGLFVSTVVYGVVILLIKYLS</sequence>
<proteinExistence type="predicted"/>
<keyword evidence="3" id="KW-1185">Reference proteome</keyword>
<feature type="transmembrane region" description="Helical" evidence="1">
    <location>
        <begin position="7"/>
        <end position="28"/>
    </location>
</feature>
<feature type="transmembrane region" description="Helical" evidence="1">
    <location>
        <begin position="81"/>
        <end position="98"/>
    </location>
</feature>
<gene>
    <name evidence="2" type="ORF">ACFOWM_12145</name>
</gene>